<evidence type="ECO:0000313" key="2">
    <source>
        <dbReference type="Proteomes" id="UP000257109"/>
    </source>
</evidence>
<keyword evidence="2" id="KW-1185">Reference proteome</keyword>
<dbReference type="Proteomes" id="UP000257109">
    <property type="component" value="Unassembled WGS sequence"/>
</dbReference>
<protein>
    <submittedName>
        <fullName evidence="1">Uncharacterized protein</fullName>
    </submittedName>
</protein>
<comment type="caution">
    <text evidence="1">The sequence shown here is derived from an EMBL/GenBank/DDBJ whole genome shotgun (WGS) entry which is preliminary data.</text>
</comment>
<dbReference type="EMBL" id="QJKJ01009918">
    <property type="protein sequence ID" value="RDX75176.1"/>
    <property type="molecule type" value="Genomic_DNA"/>
</dbReference>
<feature type="non-terminal residue" evidence="1">
    <location>
        <position position="1"/>
    </location>
</feature>
<sequence>MELAIGKPYLFLPTDKDVWKAIHECYSNMENSSQNFYLKTTLASKTGRSRCHNILQLDGDPLARVRPIHAAQFRKREENDHVYMFFTSLNRSIDEVRENIEQNALTLY</sequence>
<accession>A0A371FA60</accession>
<evidence type="ECO:0000313" key="1">
    <source>
        <dbReference type="EMBL" id="RDX75176.1"/>
    </source>
</evidence>
<organism evidence="1 2">
    <name type="scientific">Mucuna pruriens</name>
    <name type="common">Velvet bean</name>
    <name type="synonym">Dolichos pruriens</name>
    <dbReference type="NCBI Taxonomy" id="157652"/>
    <lineage>
        <taxon>Eukaryota</taxon>
        <taxon>Viridiplantae</taxon>
        <taxon>Streptophyta</taxon>
        <taxon>Embryophyta</taxon>
        <taxon>Tracheophyta</taxon>
        <taxon>Spermatophyta</taxon>
        <taxon>Magnoliopsida</taxon>
        <taxon>eudicotyledons</taxon>
        <taxon>Gunneridae</taxon>
        <taxon>Pentapetalae</taxon>
        <taxon>rosids</taxon>
        <taxon>fabids</taxon>
        <taxon>Fabales</taxon>
        <taxon>Fabaceae</taxon>
        <taxon>Papilionoideae</taxon>
        <taxon>50 kb inversion clade</taxon>
        <taxon>NPAAA clade</taxon>
        <taxon>indigoferoid/millettioid clade</taxon>
        <taxon>Phaseoleae</taxon>
        <taxon>Mucuna</taxon>
    </lineage>
</organism>
<name>A0A371FA60_MUCPR</name>
<dbReference type="AlphaFoldDB" id="A0A371FA60"/>
<proteinExistence type="predicted"/>
<gene>
    <name evidence="1" type="ORF">CR513_44983</name>
</gene>
<reference evidence="1" key="1">
    <citation type="submission" date="2018-05" db="EMBL/GenBank/DDBJ databases">
        <title>Draft genome of Mucuna pruriens seed.</title>
        <authorList>
            <person name="Nnadi N.E."/>
            <person name="Vos R."/>
            <person name="Hasami M.H."/>
            <person name="Devisetty U.K."/>
            <person name="Aguiy J.C."/>
        </authorList>
    </citation>
    <scope>NUCLEOTIDE SEQUENCE [LARGE SCALE GENOMIC DNA]</scope>
    <source>
        <strain evidence="1">JCA_2017</strain>
    </source>
</reference>